<feature type="transmembrane region" description="Helical" evidence="2">
    <location>
        <begin position="90"/>
        <end position="112"/>
    </location>
</feature>
<feature type="region of interest" description="Disordered" evidence="1">
    <location>
        <begin position="1"/>
        <end position="46"/>
    </location>
</feature>
<sequence length="483" mass="53164">MAPHDGGGSTNSTSEIDELLPEEQMHRRYTQSTKRGPTRQRKNSYSALGRQRFGRKYHSLIAFSTIIYWTSVSLIPVYNKHFFQKSLYPYPVATAGIQLGVVSILLAVLNIVQHIVSSNRNTYNSSGSLVIASRERSWIFGPHFLWKIKWCFPIGCLFGLKYGITNLGLDLVPAPTHLLLQSTDLVWTVLGAYIINAEVVSTIELICLAGCVAGSVVLGWSIKDDSSLAAPLFAILVNLTSPIFLGLCLATLRLACIELMRPDNRVGGTVSSVELTSIKLIVSSFVALILACILEKGDETKDSWWIAFIELEQLTRLGVIVGAFLIAVFQVNCTFLTFLSSTVTVGLVGQVKIIPQWILATITVSRTSDFKVKELNMIGAFLIMMSAAAFAIYNYIESSSSPSDVTCRDEENGDDDCSISSEGKPLLLLRDADDWGAAFMRKSYDSIQEEKIEEITGYANPVVEHNVPFLNATGINIKNTSHN</sequence>
<dbReference type="KEGG" id="fcy:FRACYDRAFT_261477"/>
<proteinExistence type="predicted"/>
<reference evidence="3 4" key="1">
    <citation type="submission" date="2016-09" db="EMBL/GenBank/DDBJ databases">
        <title>Extensive genetic diversity and differential bi-allelic expression allows diatom success in the polar Southern Ocean.</title>
        <authorList>
            <consortium name="DOE Joint Genome Institute"/>
            <person name="Mock T."/>
            <person name="Otillar R.P."/>
            <person name="Strauss J."/>
            <person name="Dupont C."/>
            <person name="Frickenhaus S."/>
            <person name="Maumus F."/>
            <person name="Mcmullan M."/>
            <person name="Sanges R."/>
            <person name="Schmutz J."/>
            <person name="Toseland A."/>
            <person name="Valas R."/>
            <person name="Veluchamy A."/>
            <person name="Ward B.J."/>
            <person name="Allen A."/>
            <person name="Barry K."/>
            <person name="Falciatore A."/>
            <person name="Ferrante M."/>
            <person name="Fortunato A.E."/>
            <person name="Gloeckner G."/>
            <person name="Gruber A."/>
            <person name="Hipkin R."/>
            <person name="Janech M."/>
            <person name="Kroth P."/>
            <person name="Leese F."/>
            <person name="Lindquist E."/>
            <person name="Lyon B.R."/>
            <person name="Martin J."/>
            <person name="Mayer C."/>
            <person name="Parker M."/>
            <person name="Quesneville H."/>
            <person name="Raymond J."/>
            <person name="Uhlig C."/>
            <person name="Valentin K.U."/>
            <person name="Worden A.Z."/>
            <person name="Armbrust E.V."/>
            <person name="Bowler C."/>
            <person name="Green B."/>
            <person name="Moulton V."/>
            <person name="Van Oosterhout C."/>
            <person name="Grigoriev I."/>
        </authorList>
    </citation>
    <scope>NUCLEOTIDE SEQUENCE [LARGE SCALE GENOMIC DNA]</scope>
    <source>
        <strain evidence="3 4">CCMP1102</strain>
    </source>
</reference>
<evidence type="ECO:0000313" key="3">
    <source>
        <dbReference type="EMBL" id="OEU15021.1"/>
    </source>
</evidence>
<dbReference type="InterPro" id="IPR037185">
    <property type="entry name" value="EmrE-like"/>
</dbReference>
<dbReference type="Proteomes" id="UP000095751">
    <property type="component" value="Unassembled WGS sequence"/>
</dbReference>
<dbReference type="SUPFAM" id="SSF103481">
    <property type="entry name" value="Multidrug resistance efflux transporter EmrE"/>
    <property type="match status" value="1"/>
</dbReference>
<feature type="transmembrane region" description="Helical" evidence="2">
    <location>
        <begin position="230"/>
        <end position="255"/>
    </location>
</feature>
<evidence type="ECO:0008006" key="5">
    <source>
        <dbReference type="Google" id="ProtNLM"/>
    </source>
</evidence>
<evidence type="ECO:0000256" key="2">
    <source>
        <dbReference type="SAM" id="Phobius"/>
    </source>
</evidence>
<feature type="transmembrane region" description="Helical" evidence="2">
    <location>
        <begin position="185"/>
        <end position="218"/>
    </location>
</feature>
<keyword evidence="2" id="KW-0472">Membrane</keyword>
<keyword evidence="4" id="KW-1185">Reference proteome</keyword>
<feature type="transmembrane region" description="Helical" evidence="2">
    <location>
        <begin position="60"/>
        <end position="78"/>
    </location>
</feature>
<dbReference type="OrthoDB" id="43802at2759"/>
<dbReference type="InParanoid" id="A0A1E7FA29"/>
<keyword evidence="2" id="KW-1133">Transmembrane helix</keyword>
<name>A0A1E7FA29_9STRA</name>
<evidence type="ECO:0000313" key="4">
    <source>
        <dbReference type="Proteomes" id="UP000095751"/>
    </source>
</evidence>
<gene>
    <name evidence="3" type="ORF">FRACYDRAFT_261477</name>
</gene>
<keyword evidence="2" id="KW-0812">Transmembrane</keyword>
<evidence type="ECO:0000256" key="1">
    <source>
        <dbReference type="SAM" id="MobiDB-lite"/>
    </source>
</evidence>
<feature type="transmembrane region" description="Helical" evidence="2">
    <location>
        <begin position="377"/>
        <end position="396"/>
    </location>
</feature>
<feature type="transmembrane region" description="Helical" evidence="2">
    <location>
        <begin position="314"/>
        <end position="339"/>
    </location>
</feature>
<organism evidence="3 4">
    <name type="scientific">Fragilariopsis cylindrus CCMP1102</name>
    <dbReference type="NCBI Taxonomy" id="635003"/>
    <lineage>
        <taxon>Eukaryota</taxon>
        <taxon>Sar</taxon>
        <taxon>Stramenopiles</taxon>
        <taxon>Ochrophyta</taxon>
        <taxon>Bacillariophyta</taxon>
        <taxon>Bacillariophyceae</taxon>
        <taxon>Bacillariophycidae</taxon>
        <taxon>Bacillariales</taxon>
        <taxon>Bacillariaceae</taxon>
        <taxon>Fragilariopsis</taxon>
    </lineage>
</organism>
<accession>A0A1E7FA29</accession>
<protein>
    <recommendedName>
        <fullName evidence="5">Sugar phosphate transporter domain-containing protein</fullName>
    </recommendedName>
</protein>
<dbReference type="EMBL" id="KV784359">
    <property type="protein sequence ID" value="OEU15021.1"/>
    <property type="molecule type" value="Genomic_DNA"/>
</dbReference>
<dbReference type="AlphaFoldDB" id="A0A1E7FA29"/>